<dbReference type="Proteomes" id="UP001231941">
    <property type="component" value="Unassembled WGS sequence"/>
</dbReference>
<proteinExistence type="predicted"/>
<name>A0ABT9J3Y0_9BACL</name>
<accession>A0ABT9J3Y0</accession>
<gene>
    <name evidence="1" type="ORF">Q5Y73_19430</name>
</gene>
<dbReference type="RefSeq" id="WP_305993583.1">
    <property type="nucleotide sequence ID" value="NZ_JAVAMP010000013.1"/>
</dbReference>
<comment type="caution">
    <text evidence="1">The sequence shown here is derived from an EMBL/GenBank/DDBJ whole genome shotgun (WGS) entry which is preliminary data.</text>
</comment>
<reference evidence="1 2" key="1">
    <citation type="submission" date="2023-08" db="EMBL/GenBank/DDBJ databases">
        <authorList>
            <person name="Park J.-S."/>
        </authorList>
    </citation>
    <scope>NUCLEOTIDE SEQUENCE [LARGE SCALE GENOMIC DNA]</scope>
    <source>
        <strain evidence="1 2">2205SS18-9</strain>
    </source>
</reference>
<dbReference type="Gene3D" id="1.10.10.60">
    <property type="entry name" value="Homeodomain-like"/>
    <property type="match status" value="1"/>
</dbReference>
<protein>
    <submittedName>
        <fullName evidence="1">Helix-turn-helix domain-containing protein</fullName>
    </submittedName>
</protein>
<evidence type="ECO:0000313" key="1">
    <source>
        <dbReference type="EMBL" id="MDP5276273.1"/>
    </source>
</evidence>
<keyword evidence="2" id="KW-1185">Reference proteome</keyword>
<sequence>MKKKIHHCVNHYMEVMIREEYQKKIIRMYNNGQPIGKIAKKFHLSDEAVLEVVERKKQI</sequence>
<dbReference type="EMBL" id="JAVAMP010000013">
    <property type="protein sequence ID" value="MDP5276273.1"/>
    <property type="molecule type" value="Genomic_DNA"/>
</dbReference>
<organism evidence="1 2">
    <name type="scientific">Chengkuizengella axinellae</name>
    <dbReference type="NCBI Taxonomy" id="3064388"/>
    <lineage>
        <taxon>Bacteria</taxon>
        <taxon>Bacillati</taxon>
        <taxon>Bacillota</taxon>
        <taxon>Bacilli</taxon>
        <taxon>Bacillales</taxon>
        <taxon>Paenibacillaceae</taxon>
        <taxon>Chengkuizengella</taxon>
    </lineage>
</organism>
<evidence type="ECO:0000313" key="2">
    <source>
        <dbReference type="Proteomes" id="UP001231941"/>
    </source>
</evidence>